<dbReference type="EMBL" id="JAUOQO010000950">
    <property type="protein sequence ID" value="MDO6575604.1"/>
    <property type="molecule type" value="Genomic_DNA"/>
</dbReference>
<dbReference type="Pfam" id="PF07995">
    <property type="entry name" value="GSDH"/>
    <property type="match status" value="1"/>
</dbReference>
<dbReference type="InterPro" id="IPR011042">
    <property type="entry name" value="6-blade_b-propeller_TolB-like"/>
</dbReference>
<protein>
    <submittedName>
        <fullName evidence="2">PQQ-dependent sugar dehydrogenase</fullName>
    </submittedName>
</protein>
<feature type="non-terminal residue" evidence="2">
    <location>
        <position position="1"/>
    </location>
</feature>
<dbReference type="InterPro" id="IPR012938">
    <property type="entry name" value="Glc/Sorbosone_DH"/>
</dbReference>
<dbReference type="Proteomes" id="UP001170310">
    <property type="component" value="Unassembled WGS sequence"/>
</dbReference>
<feature type="non-terminal residue" evidence="2">
    <location>
        <position position="78"/>
    </location>
</feature>
<proteinExistence type="predicted"/>
<evidence type="ECO:0000313" key="3">
    <source>
        <dbReference type="Proteomes" id="UP001170310"/>
    </source>
</evidence>
<accession>A0AAW7YWT2</accession>
<evidence type="ECO:0000259" key="1">
    <source>
        <dbReference type="Pfam" id="PF07995"/>
    </source>
</evidence>
<dbReference type="InterPro" id="IPR011041">
    <property type="entry name" value="Quinoprot_gluc/sorb_DH_b-prop"/>
</dbReference>
<dbReference type="RefSeq" id="WP_303522745.1">
    <property type="nucleotide sequence ID" value="NZ_JAUOQO010000950.1"/>
</dbReference>
<sequence>ALPEIWSYGHRNPQGAALDLAGNLWVNEHGARGGDEVNRIRPGVNYGWPVITYGRHYSGAKIGEGTEKSGMAQPEHYW</sequence>
<keyword evidence="3" id="KW-1185">Reference proteome</keyword>
<gene>
    <name evidence="2" type="ORF">Q4528_15950</name>
</gene>
<reference evidence="2" key="1">
    <citation type="submission" date="2023-07" db="EMBL/GenBank/DDBJ databases">
        <title>Genome content predicts the carbon catabolic preferences of heterotrophic bacteria.</title>
        <authorList>
            <person name="Gralka M."/>
        </authorList>
    </citation>
    <scope>NUCLEOTIDE SEQUENCE</scope>
    <source>
        <strain evidence="2">E2R20</strain>
    </source>
</reference>
<comment type="caution">
    <text evidence="2">The sequence shown here is derived from an EMBL/GenBank/DDBJ whole genome shotgun (WGS) entry which is preliminary data.</text>
</comment>
<feature type="domain" description="Glucose/Sorbosone dehydrogenase" evidence="1">
    <location>
        <begin position="2"/>
        <end position="78"/>
    </location>
</feature>
<dbReference type="SUPFAM" id="SSF50952">
    <property type="entry name" value="Soluble quinoprotein glucose dehydrogenase"/>
    <property type="match status" value="1"/>
</dbReference>
<organism evidence="2 3">
    <name type="scientific">Staphylococcus pasteuri_A</name>
    <dbReference type="NCBI Taxonomy" id="3062664"/>
    <lineage>
        <taxon>Bacteria</taxon>
        <taxon>Bacillati</taxon>
        <taxon>Bacillota</taxon>
        <taxon>Bacilli</taxon>
        <taxon>Bacillales</taxon>
        <taxon>Staphylococcaceae</taxon>
        <taxon>Staphylococcus</taxon>
    </lineage>
</organism>
<dbReference type="Gene3D" id="2.120.10.30">
    <property type="entry name" value="TolB, C-terminal domain"/>
    <property type="match status" value="1"/>
</dbReference>
<dbReference type="AlphaFoldDB" id="A0AAW7YWT2"/>
<name>A0AAW7YWT2_9STAP</name>
<evidence type="ECO:0000313" key="2">
    <source>
        <dbReference type="EMBL" id="MDO6575604.1"/>
    </source>
</evidence>